<dbReference type="GO" id="GO:0032259">
    <property type="term" value="P:methylation"/>
    <property type="evidence" value="ECO:0007669"/>
    <property type="project" value="UniProtKB-KW"/>
</dbReference>
<feature type="coiled-coil region" evidence="4">
    <location>
        <begin position="511"/>
        <end position="538"/>
    </location>
</feature>
<keyword evidence="4" id="KW-0175">Coiled coil</keyword>
<keyword evidence="7" id="KW-0808">Transferase</keyword>
<feature type="region of interest" description="Disordered" evidence="5">
    <location>
        <begin position="467"/>
        <end position="486"/>
    </location>
</feature>
<sequence>MRPFPSTAHGACLSGRREARRIIDWCTGIVERHTLHKWFYHGEEGSWVSVDLNDVDGAPSYYEDFLQAPTAAEREEWFAGEISCAFCGEPQTFRRPFIGCVSIPLHLLSSSSPQKRSVSSSSSFTGGPPLTAPSQPATPKNITSSVSNRSKGGSNRAKLSEDLSGGGDELRPRKPSSLHAAADAVREKKPREVCEAERKREEEEERIEGDRDSMSQTSSHHLPHIRVAVHEDCCYHTPGVMSDSEGCRWFNIGRAVLAASTVRCAVCHRPGASSPCSFSTCPNAVHLPCAQEALGWPLYHAASTTASSSSSSTRERAEDSPLPPLRPLFCPSHQHLLTPFTSSSSSPSPSLSTMPSTSHLSRLAACGKKAKALGGIEEEQDGSSYLISSSSRLASKEKASSSHLLLHQEGHTRPTDLLKGDATNSLHWPSMIGVSSSFAKKADFSDRFLSGDSEREGLLSTLSKMKEKKNRENVKKGEREEEEEGCMVGGVEEEDSLWSRDITYVLKRLQVMRDLEEKERLRKKREEEEQERKRRRILEAGYTAALRVSRSSQSLQVSLNIGDALRTALIDSSSRTTREDIHGSQKKESSFSSSSSLPQDELSREVIDLTQEDEEAEEQVRDLLRRGPARGGPSSSRKERRRGYLLPSSSSSSHISSGVAFSSSPSSPSPSRSMQSTSGRQPLLPSRITEDPCGARVLSGDLTRDLGGGGEEKEKEEEVEKLRGEEKNLSLSSSLSGCLSHHDELNREKKSSPTSSSSSPSSLFYLEKRRLLTSLLKKQRALTHQITDSLLQRRFYPPAIDLTGEEDEEGREGGGGGEEEERKKLSLMQSLRRQFDTQLRHVLTELLLLDREESSQRHSNYKHKSTTPHPYSNSLPNATDKTRKKNKLICPSSSSSHPYQQTGSQYLLHRPHHLHPLLSSDKIGIRREGGGGEERKPRGSSDLDNNRRDGSSRSCERTPRGRLRQTQQPQL</sequence>
<feature type="compositionally biased region" description="Low complexity" evidence="5">
    <location>
        <begin position="752"/>
        <end position="762"/>
    </location>
</feature>
<feature type="compositionally biased region" description="Polar residues" evidence="5">
    <location>
        <begin position="891"/>
        <end position="902"/>
    </location>
</feature>
<dbReference type="GeneID" id="94433124"/>
<evidence type="ECO:0000256" key="5">
    <source>
        <dbReference type="SAM" id="MobiDB-lite"/>
    </source>
</evidence>
<keyword evidence="1" id="KW-0479">Metal-binding</keyword>
<feature type="compositionally biased region" description="Basic and acidic residues" evidence="5">
    <location>
        <begin position="740"/>
        <end position="751"/>
    </location>
</feature>
<feature type="compositionally biased region" description="Basic and acidic residues" evidence="5">
    <location>
        <begin position="923"/>
        <end position="959"/>
    </location>
</feature>
<dbReference type="SMART" id="SM00249">
    <property type="entry name" value="PHD"/>
    <property type="match status" value="1"/>
</dbReference>
<evidence type="ECO:0000256" key="2">
    <source>
        <dbReference type="ARBA" id="ARBA00022771"/>
    </source>
</evidence>
<gene>
    <name evidence="7" type="ORF">CSUI_009804</name>
</gene>
<protein>
    <submittedName>
        <fullName evidence="7">Histone lysine-specific demethylase lsd1 bhc110 kdma1a</fullName>
    </submittedName>
</protein>
<feature type="region of interest" description="Disordered" evidence="5">
    <location>
        <begin position="572"/>
        <end position="762"/>
    </location>
</feature>
<proteinExistence type="predicted"/>
<dbReference type="VEuPathDB" id="ToxoDB:CSUI_009804"/>
<feature type="compositionally biased region" description="Basic and acidic residues" evidence="5">
    <location>
        <begin position="710"/>
        <end position="728"/>
    </location>
</feature>
<evidence type="ECO:0000313" key="7">
    <source>
        <dbReference type="EMBL" id="PHJ16380.1"/>
    </source>
</evidence>
<dbReference type="RefSeq" id="XP_067918109.1">
    <property type="nucleotide sequence ID" value="XM_068069913.1"/>
</dbReference>
<dbReference type="AlphaFoldDB" id="A0A2C6K1G3"/>
<feature type="compositionally biased region" description="Polar residues" evidence="5">
    <location>
        <begin position="867"/>
        <end position="879"/>
    </location>
</feature>
<feature type="compositionally biased region" description="Low complexity" evidence="5">
    <location>
        <begin position="111"/>
        <end position="123"/>
    </location>
</feature>
<name>A0A2C6K1G3_9APIC</name>
<organism evidence="7 8">
    <name type="scientific">Cystoisospora suis</name>
    <dbReference type="NCBI Taxonomy" id="483139"/>
    <lineage>
        <taxon>Eukaryota</taxon>
        <taxon>Sar</taxon>
        <taxon>Alveolata</taxon>
        <taxon>Apicomplexa</taxon>
        <taxon>Conoidasida</taxon>
        <taxon>Coccidia</taxon>
        <taxon>Eucoccidiorida</taxon>
        <taxon>Eimeriorina</taxon>
        <taxon>Sarcocystidae</taxon>
        <taxon>Cystoisospora</taxon>
    </lineage>
</organism>
<evidence type="ECO:0000313" key="8">
    <source>
        <dbReference type="Proteomes" id="UP000221165"/>
    </source>
</evidence>
<feature type="compositionally biased region" description="Low complexity" evidence="5">
    <location>
        <begin position="729"/>
        <end position="739"/>
    </location>
</feature>
<keyword evidence="2" id="KW-0863">Zinc-finger</keyword>
<feature type="compositionally biased region" description="Polar residues" evidence="5">
    <location>
        <begin position="132"/>
        <end position="153"/>
    </location>
</feature>
<keyword evidence="3" id="KW-0862">Zinc</keyword>
<dbReference type="GO" id="GO:0008270">
    <property type="term" value="F:zinc ion binding"/>
    <property type="evidence" value="ECO:0007669"/>
    <property type="project" value="UniProtKB-KW"/>
</dbReference>
<dbReference type="Gene3D" id="3.30.40.10">
    <property type="entry name" value="Zinc/RING finger domain, C3HC4 (zinc finger)"/>
    <property type="match status" value="1"/>
</dbReference>
<dbReference type="GO" id="GO:0008168">
    <property type="term" value="F:methyltransferase activity"/>
    <property type="evidence" value="ECO:0007669"/>
    <property type="project" value="UniProtKB-KW"/>
</dbReference>
<feature type="region of interest" description="Disordered" evidence="5">
    <location>
        <begin position="399"/>
        <end position="418"/>
    </location>
</feature>
<evidence type="ECO:0000256" key="4">
    <source>
        <dbReference type="SAM" id="Coils"/>
    </source>
</evidence>
<dbReference type="Pfam" id="PF13771">
    <property type="entry name" value="zf-HC5HC2H"/>
    <property type="match status" value="1"/>
</dbReference>
<evidence type="ECO:0000259" key="6">
    <source>
        <dbReference type="PROSITE" id="PS51805"/>
    </source>
</evidence>
<feature type="region of interest" description="Disordered" evidence="5">
    <location>
        <begin position="853"/>
        <end position="902"/>
    </location>
</feature>
<comment type="caution">
    <text evidence="7">The sequence shown here is derived from an EMBL/GenBank/DDBJ whole genome shotgun (WGS) entry which is preliminary data.</text>
</comment>
<reference evidence="7 8" key="1">
    <citation type="journal article" date="2017" name="Int. J. Parasitol.">
        <title>The genome of the protozoan parasite Cystoisospora suis and a reverse vaccinology approach to identify vaccine candidates.</title>
        <authorList>
            <person name="Palmieri N."/>
            <person name="Shrestha A."/>
            <person name="Ruttkowski B."/>
            <person name="Beck T."/>
            <person name="Vogl C."/>
            <person name="Tomley F."/>
            <person name="Blake D.P."/>
            <person name="Joachim A."/>
        </authorList>
    </citation>
    <scope>NUCLEOTIDE SEQUENCE [LARGE SCALE GENOMIC DNA]</scope>
    <source>
        <strain evidence="7 8">Wien I</strain>
    </source>
</reference>
<feature type="region of interest" description="Disordered" evidence="5">
    <location>
        <begin position="111"/>
        <end position="219"/>
    </location>
</feature>
<feature type="compositionally biased region" description="Basic and acidic residues" evidence="5">
    <location>
        <begin position="184"/>
        <end position="201"/>
    </location>
</feature>
<dbReference type="PROSITE" id="PS51805">
    <property type="entry name" value="EPHD"/>
    <property type="match status" value="1"/>
</dbReference>
<feature type="domain" description="PHD-type" evidence="6">
    <location>
        <begin position="199"/>
        <end position="334"/>
    </location>
</feature>
<evidence type="ECO:0000256" key="1">
    <source>
        <dbReference type="ARBA" id="ARBA00022723"/>
    </source>
</evidence>
<dbReference type="InterPro" id="IPR034732">
    <property type="entry name" value="EPHD"/>
</dbReference>
<dbReference type="OrthoDB" id="333875at2759"/>
<dbReference type="InterPro" id="IPR013083">
    <property type="entry name" value="Znf_RING/FYVE/PHD"/>
</dbReference>
<dbReference type="InterPro" id="IPR001965">
    <property type="entry name" value="Znf_PHD"/>
</dbReference>
<feature type="region of interest" description="Disordered" evidence="5">
    <location>
        <begin position="797"/>
        <end position="825"/>
    </location>
</feature>
<feature type="region of interest" description="Disordered" evidence="5">
    <location>
        <begin position="305"/>
        <end position="324"/>
    </location>
</feature>
<dbReference type="EMBL" id="MIGC01006061">
    <property type="protein sequence ID" value="PHJ16380.1"/>
    <property type="molecule type" value="Genomic_DNA"/>
</dbReference>
<keyword evidence="7" id="KW-0489">Methyltransferase</keyword>
<feature type="compositionally biased region" description="Low complexity" evidence="5">
    <location>
        <begin position="648"/>
        <end position="678"/>
    </location>
</feature>
<feature type="region of interest" description="Disordered" evidence="5">
    <location>
        <begin position="917"/>
        <end position="971"/>
    </location>
</feature>
<evidence type="ECO:0000256" key="3">
    <source>
        <dbReference type="ARBA" id="ARBA00022833"/>
    </source>
</evidence>
<feature type="compositionally biased region" description="Basic and acidic residues" evidence="5">
    <location>
        <begin position="576"/>
        <end position="589"/>
    </location>
</feature>
<dbReference type="Proteomes" id="UP000221165">
    <property type="component" value="Unassembled WGS sequence"/>
</dbReference>
<accession>A0A2C6K1G3</accession>
<keyword evidence="8" id="KW-1185">Reference proteome</keyword>
<feature type="compositionally biased region" description="Basic and acidic residues" evidence="5">
    <location>
        <begin position="469"/>
        <end position="479"/>
    </location>
</feature>